<dbReference type="HOGENOM" id="CLU_2812869_0_0_1"/>
<keyword evidence="2" id="KW-1185">Reference proteome</keyword>
<accession>E5A7S4</accession>
<dbReference type="AlphaFoldDB" id="E5A7S4"/>
<sequence>MRIRGSGQRGHRANTCAWTSGIGYCCIVREYQRTGLASWLSRLSQFLGLATLQGWPPPAPLANSYLP</sequence>
<dbReference type="Proteomes" id="UP000002668">
    <property type="component" value="Genome"/>
</dbReference>
<dbReference type="InParanoid" id="E5A7S4"/>
<evidence type="ECO:0000313" key="2">
    <source>
        <dbReference type="Proteomes" id="UP000002668"/>
    </source>
</evidence>
<evidence type="ECO:0000313" key="1">
    <source>
        <dbReference type="EMBL" id="CBX99669.1"/>
    </source>
</evidence>
<reference evidence="2" key="1">
    <citation type="journal article" date="2011" name="Nat. Commun.">
        <title>Effector diversification within compartments of the Leptosphaeria maculans genome affected by Repeat-Induced Point mutations.</title>
        <authorList>
            <person name="Rouxel T."/>
            <person name="Grandaubert J."/>
            <person name="Hane J.K."/>
            <person name="Hoede C."/>
            <person name="van de Wouw A.P."/>
            <person name="Couloux A."/>
            <person name="Dominguez V."/>
            <person name="Anthouard V."/>
            <person name="Bally P."/>
            <person name="Bourras S."/>
            <person name="Cozijnsen A.J."/>
            <person name="Ciuffetti L.M."/>
            <person name="Degrave A."/>
            <person name="Dilmaghani A."/>
            <person name="Duret L."/>
            <person name="Fudal I."/>
            <person name="Goodwin S.B."/>
            <person name="Gout L."/>
            <person name="Glaser N."/>
            <person name="Linglin J."/>
            <person name="Kema G.H.J."/>
            <person name="Lapalu N."/>
            <person name="Lawrence C.B."/>
            <person name="May K."/>
            <person name="Meyer M."/>
            <person name="Ollivier B."/>
            <person name="Poulain J."/>
            <person name="Schoch C.L."/>
            <person name="Simon A."/>
            <person name="Spatafora J.W."/>
            <person name="Stachowiak A."/>
            <person name="Turgeon B.G."/>
            <person name="Tyler B.M."/>
            <person name="Vincent D."/>
            <person name="Weissenbach J."/>
            <person name="Amselem J."/>
            <person name="Quesneville H."/>
            <person name="Oliver R.P."/>
            <person name="Wincker P."/>
            <person name="Balesdent M.-H."/>
            <person name="Howlett B.J."/>
        </authorList>
    </citation>
    <scope>NUCLEOTIDE SEQUENCE [LARGE SCALE GENOMIC DNA]</scope>
    <source>
        <strain evidence="2">JN3 / isolate v23.1.3 / race Av1-4-5-6-7-8</strain>
    </source>
</reference>
<protein>
    <submittedName>
        <fullName evidence="1">Uncharacterized protein</fullName>
    </submittedName>
</protein>
<dbReference type="VEuPathDB" id="FungiDB:LEMA_uP089080.1"/>
<name>E5A7S4_LEPMJ</name>
<proteinExistence type="predicted"/>
<organism evidence="1 2">
    <name type="scientific">Leptosphaeria maculans (strain JN3 / isolate v23.1.3 / race Av1-4-5-6-7-8)</name>
    <name type="common">Blackleg fungus</name>
    <name type="synonym">Phoma lingam</name>
    <dbReference type="NCBI Taxonomy" id="985895"/>
    <lineage>
        <taxon>Eukaryota</taxon>
        <taxon>Fungi</taxon>
        <taxon>Dikarya</taxon>
        <taxon>Ascomycota</taxon>
        <taxon>Pezizomycotina</taxon>
        <taxon>Dothideomycetes</taxon>
        <taxon>Pleosporomycetidae</taxon>
        <taxon>Pleosporales</taxon>
        <taxon>Pleosporineae</taxon>
        <taxon>Leptosphaeriaceae</taxon>
        <taxon>Plenodomus</taxon>
        <taxon>Plenodomus lingam/Leptosphaeria maculans species complex</taxon>
    </lineage>
</organism>
<gene>
    <name evidence="1" type="ORF">LEMA_uP089080.1</name>
</gene>
<dbReference type="EMBL" id="FP929136">
    <property type="protein sequence ID" value="CBX99669.1"/>
    <property type="molecule type" value="Genomic_DNA"/>
</dbReference>